<comment type="caution">
    <text evidence="6">The sequence shown here is derived from an EMBL/GenBank/DDBJ whole genome shotgun (WGS) entry which is preliminary data.</text>
</comment>
<dbReference type="InterPro" id="IPR019376">
    <property type="entry name" value="Myeloid_leukemia_factor"/>
</dbReference>
<dbReference type="Proteomes" id="UP001163823">
    <property type="component" value="Chromosome 14"/>
</dbReference>
<keyword evidence="7" id="KW-1185">Reference proteome</keyword>
<feature type="compositionally biased region" description="Polar residues" evidence="5">
    <location>
        <begin position="67"/>
        <end position="82"/>
    </location>
</feature>
<dbReference type="GO" id="GO:0005737">
    <property type="term" value="C:cytoplasm"/>
    <property type="evidence" value="ECO:0007669"/>
    <property type="project" value="UniProtKB-SubCell"/>
</dbReference>
<feature type="region of interest" description="Disordered" evidence="5">
    <location>
        <begin position="67"/>
        <end position="130"/>
    </location>
</feature>
<evidence type="ECO:0000313" key="7">
    <source>
        <dbReference type="Proteomes" id="UP001163823"/>
    </source>
</evidence>
<protein>
    <submittedName>
        <fullName evidence="6">Myeloid leukemia factor 1</fullName>
    </submittedName>
</protein>
<feature type="region of interest" description="Disordered" evidence="5">
    <location>
        <begin position="172"/>
        <end position="210"/>
    </location>
</feature>
<comment type="similarity">
    <text evidence="2">Belongs to the MLF family.</text>
</comment>
<evidence type="ECO:0000313" key="6">
    <source>
        <dbReference type="EMBL" id="KAJ7944808.1"/>
    </source>
</evidence>
<evidence type="ECO:0000256" key="2">
    <source>
        <dbReference type="ARBA" id="ARBA00008332"/>
    </source>
</evidence>
<keyword evidence="3" id="KW-0963">Cytoplasm</keyword>
<sequence length="318" mass="34769">MQGGGGGRHPFFDFGDPFGGFGPPRNLMSSFFGGRDPFDDPFFTHPFGGMFESSFFGPNGILHQCTPSGFLQHQAPEPQQSRGPIIEELNSDDDDEKEDTSKEKNANPRKHDRSSNEPLVEDPDDEVEEKKSKYLQYRNDYSRSNQGQSQPQAHNFTFQSSSVTYGGANGAYYTSSRTRRTGSDGLTFDESKEADATTGQAAHRVSRGLHNKGHSLIRELHSDGNVDTMQTLHNLNEDELGGFEEAWKGNAQKHLPGLSRDLNVNGGFGASGSGQNRHAGRGGWALPSSTESQENLGRMPDAGDRGVSSQAEAQPWRG</sequence>
<dbReference type="AlphaFoldDB" id="A0AAD7KRM4"/>
<feature type="region of interest" description="Disordered" evidence="5">
    <location>
        <begin position="266"/>
        <end position="318"/>
    </location>
</feature>
<dbReference type="PANTHER" id="PTHR13105">
    <property type="entry name" value="MYELOID LEUKEMIA FACTOR"/>
    <property type="match status" value="1"/>
</dbReference>
<feature type="compositionally biased region" description="Acidic residues" evidence="5">
    <location>
        <begin position="89"/>
        <end position="98"/>
    </location>
</feature>
<dbReference type="KEGG" id="qsa:O6P43_034145"/>
<name>A0AAD7KRM4_QUISA</name>
<evidence type="ECO:0000256" key="3">
    <source>
        <dbReference type="ARBA" id="ARBA00022490"/>
    </source>
</evidence>
<evidence type="ECO:0000256" key="1">
    <source>
        <dbReference type="ARBA" id="ARBA00004496"/>
    </source>
</evidence>
<keyword evidence="4" id="KW-0597">Phosphoprotein</keyword>
<comment type="subcellular location">
    <subcellularLocation>
        <location evidence="1">Cytoplasm</location>
    </subcellularLocation>
</comment>
<accession>A0AAD7KRM4</accession>
<evidence type="ECO:0000256" key="4">
    <source>
        <dbReference type="ARBA" id="ARBA00022553"/>
    </source>
</evidence>
<reference evidence="6" key="1">
    <citation type="journal article" date="2023" name="Science">
        <title>Elucidation of the pathway for biosynthesis of saponin adjuvants from the soapbark tree.</title>
        <authorList>
            <person name="Reed J."/>
            <person name="Orme A."/>
            <person name="El-Demerdash A."/>
            <person name="Owen C."/>
            <person name="Martin L.B.B."/>
            <person name="Misra R.C."/>
            <person name="Kikuchi S."/>
            <person name="Rejzek M."/>
            <person name="Martin A.C."/>
            <person name="Harkess A."/>
            <person name="Leebens-Mack J."/>
            <person name="Louveau T."/>
            <person name="Stephenson M.J."/>
            <person name="Osbourn A."/>
        </authorList>
    </citation>
    <scope>NUCLEOTIDE SEQUENCE</scope>
    <source>
        <strain evidence="6">S10</strain>
    </source>
</reference>
<dbReference type="Pfam" id="PF10248">
    <property type="entry name" value="Mlf1IP"/>
    <property type="match status" value="1"/>
</dbReference>
<gene>
    <name evidence="6" type="ORF">O6P43_034145</name>
</gene>
<organism evidence="6 7">
    <name type="scientific">Quillaja saponaria</name>
    <name type="common">Soap bark tree</name>
    <dbReference type="NCBI Taxonomy" id="32244"/>
    <lineage>
        <taxon>Eukaryota</taxon>
        <taxon>Viridiplantae</taxon>
        <taxon>Streptophyta</taxon>
        <taxon>Embryophyta</taxon>
        <taxon>Tracheophyta</taxon>
        <taxon>Spermatophyta</taxon>
        <taxon>Magnoliopsida</taxon>
        <taxon>eudicotyledons</taxon>
        <taxon>Gunneridae</taxon>
        <taxon>Pentapetalae</taxon>
        <taxon>rosids</taxon>
        <taxon>fabids</taxon>
        <taxon>Fabales</taxon>
        <taxon>Quillajaceae</taxon>
        <taxon>Quillaja</taxon>
    </lineage>
</organism>
<evidence type="ECO:0000256" key="5">
    <source>
        <dbReference type="SAM" id="MobiDB-lite"/>
    </source>
</evidence>
<dbReference type="EMBL" id="JARAOO010000014">
    <property type="protein sequence ID" value="KAJ7944808.1"/>
    <property type="molecule type" value="Genomic_DNA"/>
</dbReference>
<proteinExistence type="inferred from homology"/>